<evidence type="ECO:0000313" key="3">
    <source>
        <dbReference type="EMBL" id="AFU58148.1"/>
    </source>
</evidence>
<proteinExistence type="predicted"/>
<dbReference type="PANTHER" id="PTHR43244">
    <property type="match status" value="1"/>
</dbReference>
<dbReference type="PANTHER" id="PTHR43244:SF1">
    <property type="entry name" value="5,10-METHYLENETETRAHYDROMETHANOPTERIN REDUCTASE"/>
    <property type="match status" value="1"/>
</dbReference>
<protein>
    <submittedName>
        <fullName evidence="3">Luciferase-like/flavin-/F420 oxidoreductase</fullName>
    </submittedName>
</protein>
<accession>K0IH45</accession>
<keyword evidence="1" id="KW-0560">Oxidoreductase</keyword>
<dbReference type="InterPro" id="IPR050564">
    <property type="entry name" value="F420-G6PD/mer"/>
</dbReference>
<name>K0IH45_NITGG</name>
<dbReference type="Pfam" id="PF00296">
    <property type="entry name" value="Bac_luciferase"/>
    <property type="match status" value="1"/>
</dbReference>
<dbReference type="Proteomes" id="UP000008037">
    <property type="component" value="Chromosome"/>
</dbReference>
<dbReference type="InterPro" id="IPR036661">
    <property type="entry name" value="Luciferase-like_sf"/>
</dbReference>
<dbReference type="STRING" id="1237085.Ngar_c12080"/>
<organism evidence="3 4">
    <name type="scientific">Nitrososphaera gargensis (strain Ga9.2)</name>
    <dbReference type="NCBI Taxonomy" id="1237085"/>
    <lineage>
        <taxon>Archaea</taxon>
        <taxon>Nitrososphaerota</taxon>
        <taxon>Nitrososphaeria</taxon>
        <taxon>Nitrososphaerales</taxon>
        <taxon>Nitrososphaeraceae</taxon>
        <taxon>Nitrososphaera</taxon>
    </lineage>
</organism>
<reference evidence="3 4" key="1">
    <citation type="journal article" date="2012" name="Environ. Microbiol.">
        <title>The genome of the ammonia-oxidizing Candidatus Nitrososphaera gargensis: insights into metabolic versatility and environmental adaptations.</title>
        <authorList>
            <person name="Spang A."/>
            <person name="Poehlein A."/>
            <person name="Offre P."/>
            <person name="Zumbragel S."/>
            <person name="Haider S."/>
            <person name="Rychlik N."/>
            <person name="Nowka B."/>
            <person name="Schmeisser C."/>
            <person name="Lebedeva E.V."/>
            <person name="Rattei T."/>
            <person name="Bohm C."/>
            <person name="Schmid M."/>
            <person name="Galushko A."/>
            <person name="Hatzenpichler R."/>
            <person name="Weinmaier T."/>
            <person name="Daniel R."/>
            <person name="Schleper C."/>
            <person name="Spieck E."/>
            <person name="Streit W."/>
            <person name="Wagner M."/>
        </authorList>
    </citation>
    <scope>NUCLEOTIDE SEQUENCE [LARGE SCALE GENOMIC DNA]</scope>
    <source>
        <strain evidence="4">Ga9.2</strain>
    </source>
</reference>
<feature type="domain" description="Luciferase-like" evidence="2">
    <location>
        <begin position="2"/>
        <end position="133"/>
    </location>
</feature>
<dbReference type="InterPro" id="IPR011251">
    <property type="entry name" value="Luciferase-like_dom"/>
</dbReference>
<sequence length="161" mass="18283">MDRHGIKRCWPSDHYMPWWHTGAAGGAAWPWLGAALAKTNKIAIGTGVTAPILRYNPAIVAQVFATLGYMFPCRVFFGLGTGESLNEVPAGSAWLSNHERLERLEEAIKLLWVEEWVTFQGKYYQVKDQTSTQNWRSQSRYTSLALARRPQGWTVRKQMAL</sequence>
<dbReference type="GO" id="GO:0016705">
    <property type="term" value="F:oxidoreductase activity, acting on paired donors, with incorporation or reduction of molecular oxygen"/>
    <property type="evidence" value="ECO:0007669"/>
    <property type="project" value="InterPro"/>
</dbReference>
<keyword evidence="4" id="KW-1185">Reference proteome</keyword>
<dbReference type="SUPFAM" id="SSF51679">
    <property type="entry name" value="Bacterial luciferase-like"/>
    <property type="match status" value="1"/>
</dbReference>
<evidence type="ECO:0000259" key="2">
    <source>
        <dbReference type="Pfam" id="PF00296"/>
    </source>
</evidence>
<dbReference type="KEGG" id="nga:Ngar_c12080"/>
<dbReference type="EMBL" id="CP002408">
    <property type="protein sequence ID" value="AFU58148.1"/>
    <property type="molecule type" value="Genomic_DNA"/>
</dbReference>
<dbReference type="BioCyc" id="CNIT1237085:G1324-1206-MONOMER"/>
<dbReference type="HOGENOM" id="CLU_1640019_0_0_2"/>
<evidence type="ECO:0000313" key="4">
    <source>
        <dbReference type="Proteomes" id="UP000008037"/>
    </source>
</evidence>
<dbReference type="Gene3D" id="3.20.20.30">
    <property type="entry name" value="Luciferase-like domain"/>
    <property type="match status" value="1"/>
</dbReference>
<evidence type="ECO:0000256" key="1">
    <source>
        <dbReference type="ARBA" id="ARBA00023002"/>
    </source>
</evidence>
<gene>
    <name evidence="3" type="ordered locus">Ngar_c12080</name>
</gene>
<dbReference type="InParanoid" id="K0IH45"/>
<dbReference type="AlphaFoldDB" id="K0IH45"/>